<organism evidence="1 2">
    <name type="scientific">Brachionus plicatilis</name>
    <name type="common">Marine rotifer</name>
    <name type="synonym">Brachionus muelleri</name>
    <dbReference type="NCBI Taxonomy" id="10195"/>
    <lineage>
        <taxon>Eukaryota</taxon>
        <taxon>Metazoa</taxon>
        <taxon>Spiralia</taxon>
        <taxon>Gnathifera</taxon>
        <taxon>Rotifera</taxon>
        <taxon>Eurotatoria</taxon>
        <taxon>Monogononta</taxon>
        <taxon>Pseudotrocha</taxon>
        <taxon>Ploima</taxon>
        <taxon>Brachionidae</taxon>
        <taxon>Brachionus</taxon>
    </lineage>
</organism>
<name>A0A3M7R0V6_BRAPC</name>
<accession>A0A3M7R0V6</accession>
<keyword evidence="2" id="KW-1185">Reference proteome</keyword>
<evidence type="ECO:0000313" key="2">
    <source>
        <dbReference type="Proteomes" id="UP000276133"/>
    </source>
</evidence>
<dbReference type="Proteomes" id="UP000276133">
    <property type="component" value="Unassembled WGS sequence"/>
</dbReference>
<protein>
    <submittedName>
        <fullName evidence="1">Uncharacterized protein</fullName>
    </submittedName>
</protein>
<proteinExistence type="predicted"/>
<gene>
    <name evidence="1" type="ORF">BpHYR1_046385</name>
</gene>
<evidence type="ECO:0000313" key="1">
    <source>
        <dbReference type="EMBL" id="RNA17220.1"/>
    </source>
</evidence>
<dbReference type="EMBL" id="REGN01004499">
    <property type="protein sequence ID" value="RNA17220.1"/>
    <property type="molecule type" value="Genomic_DNA"/>
</dbReference>
<reference evidence="1 2" key="1">
    <citation type="journal article" date="2018" name="Sci. Rep.">
        <title>Genomic signatures of local adaptation to the degree of environmental predictability in rotifers.</title>
        <authorList>
            <person name="Franch-Gras L."/>
            <person name="Hahn C."/>
            <person name="Garcia-Roger E.M."/>
            <person name="Carmona M.J."/>
            <person name="Serra M."/>
            <person name="Gomez A."/>
        </authorList>
    </citation>
    <scope>NUCLEOTIDE SEQUENCE [LARGE SCALE GENOMIC DNA]</scope>
    <source>
        <strain evidence="1">HYR1</strain>
    </source>
</reference>
<dbReference type="AlphaFoldDB" id="A0A3M7R0V6"/>
<comment type="caution">
    <text evidence="1">The sequence shown here is derived from an EMBL/GenBank/DDBJ whole genome shotgun (WGS) entry which is preliminary data.</text>
</comment>
<sequence>MIPNVVAIDGQSVGQILKLSLELKLNSTKNLVTSCSLVNVMLLKSNGLGILYSGVQDLQNIIRNLVAQSDQLFFGAGLIGWDFHNAENVGNVVLTGENLALFSIQKTFKQSELSLDYWQESCTIRI</sequence>